<gene>
    <name evidence="2" type="ORF">RF55_19794</name>
</gene>
<keyword evidence="3" id="KW-1185">Reference proteome</keyword>
<sequence length="110" mass="12140">METMSDCSTAASQRDSKRKSDLLSPTQAESSGEELFRKPSSLSRRQRKRNAILDSDKEENLGTITSRANETEDASDMMSCSAGDGVVVKEEAKTNRRSGRIRKGQLILQS</sequence>
<accession>A0A0J7MSL1</accession>
<organism evidence="2 3">
    <name type="scientific">Lasius niger</name>
    <name type="common">Black garden ant</name>
    <dbReference type="NCBI Taxonomy" id="67767"/>
    <lineage>
        <taxon>Eukaryota</taxon>
        <taxon>Metazoa</taxon>
        <taxon>Ecdysozoa</taxon>
        <taxon>Arthropoda</taxon>
        <taxon>Hexapoda</taxon>
        <taxon>Insecta</taxon>
        <taxon>Pterygota</taxon>
        <taxon>Neoptera</taxon>
        <taxon>Endopterygota</taxon>
        <taxon>Hymenoptera</taxon>
        <taxon>Apocrita</taxon>
        <taxon>Aculeata</taxon>
        <taxon>Formicoidea</taxon>
        <taxon>Formicidae</taxon>
        <taxon>Formicinae</taxon>
        <taxon>Lasius</taxon>
        <taxon>Lasius</taxon>
    </lineage>
</organism>
<reference evidence="2 3" key="1">
    <citation type="submission" date="2015-04" db="EMBL/GenBank/DDBJ databases">
        <title>Lasius niger genome sequencing.</title>
        <authorList>
            <person name="Konorov E.A."/>
            <person name="Nikitin M.A."/>
            <person name="Kirill M.V."/>
            <person name="Chang P."/>
        </authorList>
    </citation>
    <scope>NUCLEOTIDE SEQUENCE [LARGE SCALE GENOMIC DNA]</scope>
    <source>
        <tissue evidence="2">Whole</tissue>
    </source>
</reference>
<feature type="region of interest" description="Disordered" evidence="1">
    <location>
        <begin position="1"/>
        <end position="82"/>
    </location>
</feature>
<dbReference type="PaxDb" id="67767-A0A0J7MSL1"/>
<proteinExistence type="predicted"/>
<evidence type="ECO:0000256" key="1">
    <source>
        <dbReference type="SAM" id="MobiDB-lite"/>
    </source>
</evidence>
<dbReference type="Proteomes" id="UP000036403">
    <property type="component" value="Unassembled WGS sequence"/>
</dbReference>
<feature type="region of interest" description="Disordered" evidence="1">
    <location>
        <begin position="91"/>
        <end position="110"/>
    </location>
</feature>
<feature type="compositionally biased region" description="Polar residues" evidence="1">
    <location>
        <begin position="1"/>
        <end position="13"/>
    </location>
</feature>
<evidence type="ECO:0000313" key="2">
    <source>
        <dbReference type="EMBL" id="KMQ83520.1"/>
    </source>
</evidence>
<evidence type="ECO:0000313" key="3">
    <source>
        <dbReference type="Proteomes" id="UP000036403"/>
    </source>
</evidence>
<name>A0A0J7MSL1_LASNI</name>
<dbReference type="EMBL" id="LBMM01019513">
    <property type="protein sequence ID" value="KMQ83520.1"/>
    <property type="molecule type" value="Genomic_DNA"/>
</dbReference>
<protein>
    <submittedName>
        <fullName evidence="2">Uncharacterized protein</fullName>
    </submittedName>
</protein>
<dbReference type="AlphaFoldDB" id="A0A0J7MSL1"/>
<comment type="caution">
    <text evidence="2">The sequence shown here is derived from an EMBL/GenBank/DDBJ whole genome shotgun (WGS) entry which is preliminary data.</text>
</comment>